<evidence type="ECO:0000313" key="1">
    <source>
        <dbReference type="EMBL" id="KAG0728112.1"/>
    </source>
</evidence>
<dbReference type="PANTHER" id="PTHR46704">
    <property type="entry name" value="CXC DOMAIN-CONTAINING PROTEIN-RELATED"/>
    <property type="match status" value="1"/>
</dbReference>
<dbReference type="PANTHER" id="PTHR46704:SF9">
    <property type="entry name" value="BHLH DOMAIN-CONTAINING PROTEIN"/>
    <property type="match status" value="1"/>
</dbReference>
<dbReference type="Proteomes" id="UP000770661">
    <property type="component" value="Unassembled WGS sequence"/>
</dbReference>
<keyword evidence="2" id="KW-1185">Reference proteome</keyword>
<dbReference type="EMBL" id="JACEEZ010002635">
    <property type="protein sequence ID" value="KAG0728112.1"/>
    <property type="molecule type" value="Genomic_DNA"/>
</dbReference>
<gene>
    <name evidence="1" type="ORF">GWK47_033180</name>
</gene>
<protein>
    <submittedName>
        <fullName evidence="1">Uncharacterized protein</fullName>
    </submittedName>
</protein>
<reference evidence="1" key="1">
    <citation type="submission" date="2020-07" db="EMBL/GenBank/DDBJ databases">
        <title>The High-quality genome of the commercially important snow crab, Chionoecetes opilio.</title>
        <authorList>
            <person name="Jeong J.-H."/>
            <person name="Ryu S."/>
        </authorList>
    </citation>
    <scope>NUCLEOTIDE SEQUENCE</scope>
    <source>
        <strain evidence="1">MADBK_172401_WGS</strain>
        <tissue evidence="1">Digestive gland</tissue>
    </source>
</reference>
<dbReference type="OrthoDB" id="8060926at2759"/>
<sequence>MIALTSRDIVAAEAHYHASCYRNYTRNKEDSNENEEEKVTDEFILYHKVEGEAYQELFEYIREDIIPNKRIIPVTSLTTKLESLMLSGGVNLLKDSTKKNMHRRLKSELGGAVEIFSDDKGKLLMVPCCVSLKDVVLENQNLHRELKLWKAKSTDINKIIDQTSSHIRTAIKKDMIFTPWPYHPSDVATHIAIPNELQRFLVGLLTGDTTSTTNKSQRTAILVESFSQDMIYAVTRGQYKPPKHFLLPYAVKALTGNTEVIRILNKFGHGVSYDQLEENDTALCLQKLAMGFNQRAVLPLSIKPHVFTNLAWDNIDRLEETLTGKGTSHRVNGIAVQTKFYGPYPPRPELPRIDKLKQRSVNIEHEELEVYLACARVGPQPLPTNESHILEAQESAQVAGNKNLVWVLARQTKSDCQTIPSWTGFNIKTRDQESISEDVVGYLPTINAPATALTTVYEIIKQSDLIRKELSLDTIVVVMDQALYAKAVEKEK</sequence>
<dbReference type="AlphaFoldDB" id="A0A8J4YIA4"/>
<comment type="caution">
    <text evidence="1">The sequence shown here is derived from an EMBL/GenBank/DDBJ whole genome shotgun (WGS) entry which is preliminary data.</text>
</comment>
<organism evidence="1 2">
    <name type="scientific">Chionoecetes opilio</name>
    <name type="common">Atlantic snow crab</name>
    <name type="synonym">Cancer opilio</name>
    <dbReference type="NCBI Taxonomy" id="41210"/>
    <lineage>
        <taxon>Eukaryota</taxon>
        <taxon>Metazoa</taxon>
        <taxon>Ecdysozoa</taxon>
        <taxon>Arthropoda</taxon>
        <taxon>Crustacea</taxon>
        <taxon>Multicrustacea</taxon>
        <taxon>Malacostraca</taxon>
        <taxon>Eumalacostraca</taxon>
        <taxon>Eucarida</taxon>
        <taxon>Decapoda</taxon>
        <taxon>Pleocyemata</taxon>
        <taxon>Brachyura</taxon>
        <taxon>Eubrachyura</taxon>
        <taxon>Majoidea</taxon>
        <taxon>Majidae</taxon>
        <taxon>Chionoecetes</taxon>
    </lineage>
</organism>
<evidence type="ECO:0000313" key="2">
    <source>
        <dbReference type="Proteomes" id="UP000770661"/>
    </source>
</evidence>
<accession>A0A8J4YIA4</accession>
<name>A0A8J4YIA4_CHIOP</name>
<proteinExistence type="predicted"/>